<reference evidence="2" key="1">
    <citation type="submission" date="2022-08" db="EMBL/GenBank/DDBJ databases">
        <title>Novel sulphate-reducing endosymbionts in the free-living metamonad Anaeramoeba.</title>
        <authorList>
            <person name="Jerlstrom-Hultqvist J."/>
            <person name="Cepicka I."/>
            <person name="Gallot-Lavallee L."/>
            <person name="Salas-Leiva D."/>
            <person name="Curtis B.A."/>
            <person name="Zahonova K."/>
            <person name="Pipaliya S."/>
            <person name="Dacks J."/>
            <person name="Roger A.J."/>
        </authorList>
    </citation>
    <scope>NUCLEOTIDE SEQUENCE</scope>
    <source>
        <strain evidence="2">Busselton2</strain>
    </source>
</reference>
<organism evidence="2 3">
    <name type="scientific">Anaeramoeba flamelloides</name>
    <dbReference type="NCBI Taxonomy" id="1746091"/>
    <lineage>
        <taxon>Eukaryota</taxon>
        <taxon>Metamonada</taxon>
        <taxon>Anaeramoebidae</taxon>
        <taxon>Anaeramoeba</taxon>
    </lineage>
</organism>
<dbReference type="AlphaFoldDB" id="A0AAV7Z0G8"/>
<evidence type="ECO:0000313" key="3">
    <source>
        <dbReference type="Proteomes" id="UP001146793"/>
    </source>
</evidence>
<dbReference type="InterPro" id="IPR000403">
    <property type="entry name" value="PI3/4_kinase_cat_dom"/>
</dbReference>
<evidence type="ECO:0000259" key="1">
    <source>
        <dbReference type="PROSITE" id="PS50290"/>
    </source>
</evidence>
<proteinExistence type="predicted"/>
<comment type="caution">
    <text evidence="2">The sequence shown here is derived from an EMBL/GenBank/DDBJ whole genome shotgun (WGS) entry which is preliminary data.</text>
</comment>
<accession>A0AAV7Z0G8</accession>
<dbReference type="EMBL" id="JANTQA010000042">
    <property type="protein sequence ID" value="KAJ3434586.1"/>
    <property type="molecule type" value="Genomic_DNA"/>
</dbReference>
<protein>
    <submittedName>
        <fullName evidence="2">Transformation/transcription domain-associated protein</fullName>
    </submittedName>
</protein>
<sequence>MESEIQILNDLFFRKNDYNLFFKKMIKIIDNWIVNVKIISNLKLDDIIILQKFEQISSFKFEGVLELPGQHLHMSTGALFYQFERLHAKISRILPKIIKSNKKIYVAKKIKFQLNSGRIIEGVVEQISQQQIKSESRTLLFLRYLSTIMKSNTEARKRAIFSNYHIPLLVPLSNQYRLIMGNKSSATLDEICSLHLKNKFKLNKIFNYYYKNVQTVNTNGETNENDNNNKNNNNNNNMKMEMDTSTIKNNKELFLSIQKKYFPKTILRNFLISFLKNFDEYWDYIKLLTSNIASLSHLNYILNNHFPLLEIMKIQLKDAHFSFVGARFSIERKIQPKIVPFRLTSNFQKVISNQNVFANYLSIISMPLANEKNLFKLKGYLDLLIRDDIVSLATFNNTPSSNSQGISVDFSQFNDAVEKNVNLIISNIESISPKIDNIKNNKCVNEKVYELIEKATNIENLIQFNPIFCAWF</sequence>
<dbReference type="InterPro" id="IPR011009">
    <property type="entry name" value="Kinase-like_dom_sf"/>
</dbReference>
<dbReference type="SUPFAM" id="SSF56112">
    <property type="entry name" value="Protein kinase-like (PK-like)"/>
    <property type="match status" value="1"/>
</dbReference>
<dbReference type="PROSITE" id="PS50290">
    <property type="entry name" value="PI3_4_KINASE_3"/>
    <property type="match status" value="1"/>
</dbReference>
<dbReference type="Proteomes" id="UP001146793">
    <property type="component" value="Unassembled WGS sequence"/>
</dbReference>
<name>A0AAV7Z0G8_9EUKA</name>
<evidence type="ECO:0000313" key="2">
    <source>
        <dbReference type="EMBL" id="KAJ3434586.1"/>
    </source>
</evidence>
<feature type="domain" description="PI3K/PI4K catalytic" evidence="1">
    <location>
        <begin position="94"/>
        <end position="432"/>
    </location>
</feature>
<gene>
    <name evidence="2" type="ORF">M0812_01704</name>
</gene>